<dbReference type="SUPFAM" id="SSF55718">
    <property type="entry name" value="SCP-like"/>
    <property type="match status" value="1"/>
</dbReference>
<dbReference type="Proteomes" id="UP000295198">
    <property type="component" value="Unassembled WGS sequence"/>
</dbReference>
<evidence type="ECO:0000256" key="1">
    <source>
        <dbReference type="SAM" id="MobiDB-lite"/>
    </source>
</evidence>
<dbReference type="PANTHER" id="PTHR37817:SF1">
    <property type="entry name" value="N-ACETYLTRANSFERASE EIS"/>
    <property type="match status" value="1"/>
</dbReference>
<dbReference type="Pfam" id="PF17668">
    <property type="entry name" value="Acetyltransf_17"/>
    <property type="match status" value="1"/>
</dbReference>
<dbReference type="GO" id="GO:0034069">
    <property type="term" value="F:aminoglycoside N-acetyltransferase activity"/>
    <property type="evidence" value="ECO:0007669"/>
    <property type="project" value="TreeGrafter"/>
</dbReference>
<feature type="region of interest" description="Disordered" evidence="1">
    <location>
        <begin position="22"/>
        <end position="45"/>
    </location>
</feature>
<accession>A0A4Q4ZH63</accession>
<dbReference type="OrthoDB" id="3498897at2"/>
<dbReference type="InterPro" id="IPR000182">
    <property type="entry name" value="GNAT_dom"/>
</dbReference>
<comment type="caution">
    <text evidence="3">The sequence shown here is derived from an EMBL/GenBank/DDBJ whole genome shotgun (WGS) entry which is preliminary data.</text>
</comment>
<sequence>MSVGRTVRALTLQDRPALGALSEEAFGTRTNPPPPPPPSWPPAGMHSVGTFVDDRLVANVTGREYASWFGGTQIPTWGVAGVAVEAEHRGSGLLQTLFAESLAEARRRGAALTSLFATATGIYRTYGYELVADRITLEVPTAALSALRSADGIRLRRATTDDEHLVFRTYSAWASRHHGPLTRTGPCFPHAAEGVTEAWTGVTLAEDDTGSVVGYASWNRGSGWGADSRITVGDLIGLTPEATRALLRMLGSFRTVAARVRIPASRPEQVDLVVPGLPPKVVANQHYMLRVLDLPDALEPRRVPPMLTGTLDLTVTGDAFGDLDGGWRITVAEGAARCARVEDAAGPVLTVGGLSALYAGALGMADLRLAGLAHGGDPTYDANLDALFVGPGVHIRDFF</sequence>
<evidence type="ECO:0000313" key="3">
    <source>
        <dbReference type="EMBL" id="RYP87513.1"/>
    </source>
</evidence>
<reference evidence="3 4" key="1">
    <citation type="submission" date="2019-01" db="EMBL/GenBank/DDBJ databases">
        <title>Nocardioides guangzhouensis sp. nov., an actinobacterium isolated from soil.</title>
        <authorList>
            <person name="Fu Y."/>
            <person name="Cai Y."/>
            <person name="Lin Z."/>
            <person name="Chen P."/>
        </authorList>
    </citation>
    <scope>NUCLEOTIDE SEQUENCE [LARGE SCALE GENOMIC DNA]</scope>
    <source>
        <strain evidence="3 4">130</strain>
    </source>
</reference>
<dbReference type="Pfam" id="PF13527">
    <property type="entry name" value="Acetyltransf_9"/>
    <property type="match status" value="1"/>
</dbReference>
<dbReference type="AlphaFoldDB" id="A0A4Q4ZH63"/>
<dbReference type="RefSeq" id="WP_134714950.1">
    <property type="nucleotide sequence ID" value="NZ_SDKM01000006.1"/>
</dbReference>
<dbReference type="Pfam" id="PF13530">
    <property type="entry name" value="SCP2_2"/>
    <property type="match status" value="1"/>
</dbReference>
<protein>
    <submittedName>
        <fullName evidence="3">GNAT family N-acetyltransferase</fullName>
    </submittedName>
</protein>
<keyword evidence="4" id="KW-1185">Reference proteome</keyword>
<proteinExistence type="predicted"/>
<organism evidence="3 4">
    <name type="scientific">Nocardioides guangzhouensis</name>
    <dbReference type="NCBI Taxonomy" id="2497878"/>
    <lineage>
        <taxon>Bacteria</taxon>
        <taxon>Bacillati</taxon>
        <taxon>Actinomycetota</taxon>
        <taxon>Actinomycetes</taxon>
        <taxon>Propionibacteriales</taxon>
        <taxon>Nocardioidaceae</taxon>
        <taxon>Nocardioides</taxon>
    </lineage>
</organism>
<gene>
    <name evidence="3" type="ORF">EKO23_05600</name>
</gene>
<dbReference type="InterPro" id="IPR016181">
    <property type="entry name" value="Acyl_CoA_acyltransferase"/>
</dbReference>
<keyword evidence="3" id="KW-0808">Transferase</keyword>
<dbReference type="InterPro" id="IPR036527">
    <property type="entry name" value="SCP2_sterol-bd_dom_sf"/>
</dbReference>
<name>A0A4Q4ZH63_9ACTN</name>
<dbReference type="Gene3D" id="3.40.630.30">
    <property type="match status" value="2"/>
</dbReference>
<dbReference type="InterPro" id="IPR025559">
    <property type="entry name" value="Eis_dom"/>
</dbReference>
<dbReference type="EMBL" id="SDKM01000006">
    <property type="protein sequence ID" value="RYP87513.1"/>
    <property type="molecule type" value="Genomic_DNA"/>
</dbReference>
<evidence type="ECO:0000313" key="4">
    <source>
        <dbReference type="Proteomes" id="UP000295198"/>
    </source>
</evidence>
<dbReference type="Gene3D" id="3.30.1050.10">
    <property type="entry name" value="SCP2 sterol-binding domain"/>
    <property type="match status" value="1"/>
</dbReference>
<evidence type="ECO:0000259" key="2">
    <source>
        <dbReference type="PROSITE" id="PS51186"/>
    </source>
</evidence>
<feature type="domain" description="N-acetyltransferase" evidence="2">
    <location>
        <begin position="5"/>
        <end position="151"/>
    </location>
</feature>
<dbReference type="SUPFAM" id="SSF55729">
    <property type="entry name" value="Acyl-CoA N-acyltransferases (Nat)"/>
    <property type="match status" value="1"/>
</dbReference>
<dbReference type="GO" id="GO:0030649">
    <property type="term" value="P:aminoglycoside antibiotic catabolic process"/>
    <property type="evidence" value="ECO:0007669"/>
    <property type="project" value="TreeGrafter"/>
</dbReference>
<dbReference type="InterPro" id="IPR041380">
    <property type="entry name" value="Acetyltransf_17"/>
</dbReference>
<feature type="compositionally biased region" description="Pro residues" evidence="1">
    <location>
        <begin position="31"/>
        <end position="41"/>
    </location>
</feature>
<dbReference type="PROSITE" id="PS51186">
    <property type="entry name" value="GNAT"/>
    <property type="match status" value="1"/>
</dbReference>
<dbReference type="PANTHER" id="PTHR37817">
    <property type="entry name" value="N-ACETYLTRANSFERASE EIS"/>
    <property type="match status" value="1"/>
</dbReference>
<dbReference type="InterPro" id="IPR051554">
    <property type="entry name" value="Acetyltransferase_Eis"/>
</dbReference>